<dbReference type="Proteomes" id="UP000032266">
    <property type="component" value="Chromosome"/>
</dbReference>
<dbReference type="KEGG" id="gsn:YC6258_00045"/>
<dbReference type="PANTHER" id="PTHR34322:SF2">
    <property type="entry name" value="TRANSPOSASE IS200-LIKE DOMAIN-CONTAINING PROTEIN"/>
    <property type="match status" value="1"/>
</dbReference>
<protein>
    <recommendedName>
        <fullName evidence="3">Transposase</fullName>
    </recommendedName>
</protein>
<dbReference type="PANTHER" id="PTHR34322">
    <property type="entry name" value="TRANSPOSASE, Y1_TNP DOMAIN-CONTAINING"/>
    <property type="match status" value="1"/>
</dbReference>
<gene>
    <name evidence="1" type="ORF">YC6258_00045</name>
</gene>
<accession>A0A0C5VCW5</accession>
<keyword evidence="2" id="KW-1185">Reference proteome</keyword>
<dbReference type="HOGENOM" id="CLU_1945732_0_0_6"/>
<dbReference type="STRING" id="1445510.YC6258_00045"/>
<evidence type="ECO:0000313" key="1">
    <source>
        <dbReference type="EMBL" id="AJQ92101.1"/>
    </source>
</evidence>
<dbReference type="EMBL" id="CP007142">
    <property type="protein sequence ID" value="AJQ92101.1"/>
    <property type="molecule type" value="Genomic_DNA"/>
</dbReference>
<sequence>MIMTRSRKSQISLEATPYYHCVSRCVRRAFLCGVEALTQNSYEHRRLWVEERLLWLGEIFAIDIYAYAGFIAESLPPILTRLTISGKQWQQLTQQFEKQFRCFAGQRSSFEKVRDYFQLSRTPSNLLAT</sequence>
<proteinExistence type="predicted"/>
<name>A0A0C5VCW5_9GAMM</name>
<dbReference type="AlphaFoldDB" id="A0A0C5VCW5"/>
<evidence type="ECO:0008006" key="3">
    <source>
        <dbReference type="Google" id="ProtNLM"/>
    </source>
</evidence>
<evidence type="ECO:0000313" key="2">
    <source>
        <dbReference type="Proteomes" id="UP000032266"/>
    </source>
</evidence>
<organism evidence="1 2">
    <name type="scientific">Gynuella sunshinyii YC6258</name>
    <dbReference type="NCBI Taxonomy" id="1445510"/>
    <lineage>
        <taxon>Bacteria</taxon>
        <taxon>Pseudomonadati</taxon>
        <taxon>Pseudomonadota</taxon>
        <taxon>Gammaproteobacteria</taxon>
        <taxon>Oceanospirillales</taxon>
        <taxon>Saccharospirillaceae</taxon>
        <taxon>Gynuella</taxon>
    </lineage>
</organism>
<reference evidence="1 2" key="1">
    <citation type="submission" date="2014-01" db="EMBL/GenBank/DDBJ databases">
        <title>Full genme sequencing of cellulolytic bacterium Gynuella sunshinyii YC6258T gen. nov., sp. nov.</title>
        <authorList>
            <person name="Khan H."/>
            <person name="Chung E.J."/>
            <person name="Chung Y.R."/>
        </authorList>
    </citation>
    <scope>NUCLEOTIDE SEQUENCE [LARGE SCALE GENOMIC DNA]</scope>
    <source>
        <strain evidence="1 2">YC6258</strain>
    </source>
</reference>